<dbReference type="SUPFAM" id="SSF53850">
    <property type="entry name" value="Periplasmic binding protein-like II"/>
    <property type="match status" value="1"/>
</dbReference>
<accession>A0A7H4PLJ7</accession>
<organism evidence="2 3">
    <name type="scientific">Klebsiella michiganensis</name>
    <dbReference type="NCBI Taxonomy" id="1134687"/>
    <lineage>
        <taxon>Bacteria</taxon>
        <taxon>Pseudomonadati</taxon>
        <taxon>Pseudomonadota</taxon>
        <taxon>Gammaproteobacteria</taxon>
        <taxon>Enterobacterales</taxon>
        <taxon>Enterobacteriaceae</taxon>
        <taxon>Klebsiella/Raoultella group</taxon>
        <taxon>Klebsiella</taxon>
    </lineage>
</organism>
<proteinExistence type="predicted"/>
<evidence type="ECO:0000313" key="2">
    <source>
        <dbReference type="EMBL" id="STW79270.1"/>
    </source>
</evidence>
<dbReference type="AlphaFoldDB" id="A0A7H4PLJ7"/>
<reference evidence="2 3" key="1">
    <citation type="submission" date="2018-06" db="EMBL/GenBank/DDBJ databases">
        <authorList>
            <consortium name="Pathogen Informatics"/>
            <person name="Doyle S."/>
        </authorList>
    </citation>
    <scope>NUCLEOTIDE SEQUENCE [LARGE SCALE GENOMIC DNA]</scope>
    <source>
        <strain evidence="2 3">NCTC11685</strain>
    </source>
</reference>
<evidence type="ECO:0000313" key="3">
    <source>
        <dbReference type="Proteomes" id="UP000254863"/>
    </source>
</evidence>
<dbReference type="EMBL" id="UGMS01000003">
    <property type="protein sequence ID" value="STW79270.1"/>
    <property type="molecule type" value="Genomic_DNA"/>
</dbReference>
<protein>
    <submittedName>
        <fullName evidence="2">Oligopeptide ABC transporter</fullName>
    </submittedName>
</protein>
<sequence length="92" mass="10519">MMACGIFTARKRKSPGYNNPQVDKLITEGNSVLDVEKRKPIYHQLYQVLAQDPPVILLGYREILSGEQRPGHRLQTGYLQRPDRQPAGCQNR</sequence>
<evidence type="ECO:0000256" key="1">
    <source>
        <dbReference type="SAM" id="MobiDB-lite"/>
    </source>
</evidence>
<feature type="region of interest" description="Disordered" evidence="1">
    <location>
        <begin position="71"/>
        <end position="92"/>
    </location>
</feature>
<comment type="caution">
    <text evidence="2">The sequence shown here is derived from an EMBL/GenBank/DDBJ whole genome shotgun (WGS) entry which is preliminary data.</text>
</comment>
<dbReference type="Gene3D" id="3.10.105.10">
    <property type="entry name" value="Dipeptide-binding Protein, Domain 3"/>
    <property type="match status" value="1"/>
</dbReference>
<gene>
    <name evidence="2" type="ORF">NCTC11685_06597</name>
</gene>
<dbReference type="Proteomes" id="UP000254863">
    <property type="component" value="Unassembled WGS sequence"/>
</dbReference>
<name>A0A7H4PLJ7_9ENTR</name>